<evidence type="ECO:0000256" key="1">
    <source>
        <dbReference type="PROSITE-ProRule" id="PRU00047"/>
    </source>
</evidence>
<proteinExistence type="predicted"/>
<dbReference type="SUPFAM" id="SSF57756">
    <property type="entry name" value="Retrovirus zinc finger-like domains"/>
    <property type="match status" value="1"/>
</dbReference>
<comment type="caution">
    <text evidence="4">The sequence shown here is derived from an EMBL/GenBank/DDBJ whole genome shotgun (WGS) entry which is preliminary data.</text>
</comment>
<dbReference type="PANTHER" id="PTHR12262">
    <property type="entry name" value="CCR4-NOT TRANSCRIPTION COMPLEX SUBUNIT 9"/>
    <property type="match status" value="1"/>
</dbReference>
<keyword evidence="1" id="KW-0863">Zinc-finger</keyword>
<dbReference type="Proteomes" id="UP000585474">
    <property type="component" value="Unassembled WGS sequence"/>
</dbReference>
<evidence type="ECO:0000313" key="5">
    <source>
        <dbReference type="Proteomes" id="UP000585474"/>
    </source>
</evidence>
<dbReference type="PROSITE" id="PS50158">
    <property type="entry name" value="ZF_CCHC"/>
    <property type="match status" value="1"/>
</dbReference>
<evidence type="ECO:0000313" key="4">
    <source>
        <dbReference type="EMBL" id="GFY95593.1"/>
    </source>
</evidence>
<feature type="domain" description="CCHC-type" evidence="3">
    <location>
        <begin position="293"/>
        <end position="309"/>
    </location>
</feature>
<dbReference type="Pfam" id="PF04078">
    <property type="entry name" value="Rcd1"/>
    <property type="match status" value="2"/>
</dbReference>
<sequence length="638" mass="71693">MMKRPMAIPEIILELQDQSLRESAIRCLSTFLLEKREEDPEDYHRTAFLLYHSCCTLTILLQEVLVFSHLVVDGGMTIRASCVLNFVVPLIRFEVPSEIYENVRAVALSVIGILCQAREPEVIRWALESNMVEVCWISIEIGSELSKVVRLAFLYYTHVSYFVPNRQSHCRVRYRRAEQAYACCSSRQYGAPAPNRVGNGVQTRPHAPPEHRRVRSISATRTGRSHALPLSRGRTHAPARAREEAARAPTLEEEFPCAEQTRPRKEAEVKEEVIIGGTGKGRWRSQARGRTVRCFYCDQEGHIKRDCPKYKAQDQSSNTAATAVMVVDEDEFDIQRDAALMLVEELSEFPRENKEMLWGKKTGRLYRLRGVSKQGELLSDMGPMVLERRMDKGSNRCTEVRKASAGTRVVQPVHNVHREAQRKETKSILRSCTGKGAATPKRVSFALDLICGGDLSSCVHKGGEMEPRQPPKRDGATTTSKVTYFAAPPSESYGGAGSEAVKKDNLKTSDYPPIGMHILEAILQDDLGMSYICSPNCDHLLKNLMNTWDHLVTFLAADQDSSPRLLFHIIRGYVLLCTHVRGFSIVLENLPDSITNGSFDDLIVEFPVIRNLLQQLLVSLGKIGGCFPDFLPDNLLLH</sequence>
<keyword evidence="1" id="KW-0479">Metal-binding</keyword>
<dbReference type="Pfam" id="PF00098">
    <property type="entry name" value="zf-CCHC"/>
    <property type="match status" value="1"/>
</dbReference>
<organism evidence="4 5">
    <name type="scientific">Actinidia rufa</name>
    <dbReference type="NCBI Taxonomy" id="165716"/>
    <lineage>
        <taxon>Eukaryota</taxon>
        <taxon>Viridiplantae</taxon>
        <taxon>Streptophyta</taxon>
        <taxon>Embryophyta</taxon>
        <taxon>Tracheophyta</taxon>
        <taxon>Spermatophyta</taxon>
        <taxon>Magnoliopsida</taxon>
        <taxon>eudicotyledons</taxon>
        <taxon>Gunneridae</taxon>
        <taxon>Pentapetalae</taxon>
        <taxon>asterids</taxon>
        <taxon>Ericales</taxon>
        <taxon>Actinidiaceae</taxon>
        <taxon>Actinidia</taxon>
    </lineage>
</organism>
<protein>
    <recommendedName>
        <fullName evidence="3">CCHC-type domain-containing protein</fullName>
    </recommendedName>
</protein>
<keyword evidence="5" id="KW-1185">Reference proteome</keyword>
<dbReference type="GO" id="GO:0008270">
    <property type="term" value="F:zinc ion binding"/>
    <property type="evidence" value="ECO:0007669"/>
    <property type="project" value="UniProtKB-KW"/>
</dbReference>
<dbReference type="InterPro" id="IPR001878">
    <property type="entry name" value="Znf_CCHC"/>
</dbReference>
<dbReference type="InterPro" id="IPR036875">
    <property type="entry name" value="Znf_CCHC_sf"/>
</dbReference>
<dbReference type="GO" id="GO:0006402">
    <property type="term" value="P:mRNA catabolic process"/>
    <property type="evidence" value="ECO:0007669"/>
    <property type="project" value="InterPro"/>
</dbReference>
<reference evidence="4 5" key="1">
    <citation type="submission" date="2019-07" db="EMBL/GenBank/DDBJ databases">
        <title>De Novo Assembly of kiwifruit Actinidia rufa.</title>
        <authorList>
            <person name="Sugita-Konishi S."/>
            <person name="Sato K."/>
            <person name="Mori E."/>
            <person name="Abe Y."/>
            <person name="Kisaki G."/>
            <person name="Hamano K."/>
            <person name="Suezawa K."/>
            <person name="Otani M."/>
            <person name="Fukuda T."/>
            <person name="Manabe T."/>
            <person name="Gomi K."/>
            <person name="Tabuchi M."/>
            <person name="Akimitsu K."/>
            <person name="Kataoka I."/>
        </authorList>
    </citation>
    <scope>NUCLEOTIDE SEQUENCE [LARGE SCALE GENOMIC DNA]</scope>
    <source>
        <strain evidence="5">cv. Fuchu</strain>
    </source>
</reference>
<dbReference type="Gene3D" id="4.10.60.10">
    <property type="entry name" value="Zinc finger, CCHC-type"/>
    <property type="match status" value="1"/>
</dbReference>
<dbReference type="OrthoDB" id="2012683at2759"/>
<keyword evidence="1" id="KW-0862">Zinc</keyword>
<dbReference type="AlphaFoldDB" id="A0A7J0FAF5"/>
<evidence type="ECO:0000259" key="3">
    <source>
        <dbReference type="PROSITE" id="PS50158"/>
    </source>
</evidence>
<dbReference type="GO" id="GO:0030014">
    <property type="term" value="C:CCR4-NOT complex"/>
    <property type="evidence" value="ECO:0007669"/>
    <property type="project" value="InterPro"/>
</dbReference>
<feature type="region of interest" description="Disordered" evidence="2">
    <location>
        <begin position="200"/>
        <end position="239"/>
    </location>
</feature>
<gene>
    <name evidence="4" type="ORF">Acr_10g0009780</name>
</gene>
<dbReference type="EMBL" id="BJWL01000010">
    <property type="protein sequence ID" value="GFY95593.1"/>
    <property type="molecule type" value="Genomic_DNA"/>
</dbReference>
<dbReference type="GO" id="GO:0003676">
    <property type="term" value="F:nucleic acid binding"/>
    <property type="evidence" value="ECO:0007669"/>
    <property type="project" value="InterPro"/>
</dbReference>
<dbReference type="InterPro" id="IPR007216">
    <property type="entry name" value="CNOT9"/>
</dbReference>
<accession>A0A7J0FAF5</accession>
<dbReference type="SMART" id="SM00343">
    <property type="entry name" value="ZnF_C2HC"/>
    <property type="match status" value="1"/>
</dbReference>
<dbReference type="Gene3D" id="1.25.10.10">
    <property type="entry name" value="Leucine-rich Repeat Variant"/>
    <property type="match status" value="2"/>
</dbReference>
<evidence type="ECO:0000256" key="2">
    <source>
        <dbReference type="SAM" id="MobiDB-lite"/>
    </source>
</evidence>
<dbReference type="InterPro" id="IPR011989">
    <property type="entry name" value="ARM-like"/>
</dbReference>
<name>A0A7J0FAF5_9ERIC</name>